<dbReference type="GO" id="GO:0005998">
    <property type="term" value="P:xylulose catabolic process"/>
    <property type="evidence" value="ECO:0007669"/>
    <property type="project" value="UniProtKB-UniRule"/>
</dbReference>
<dbReference type="Pfam" id="PF02782">
    <property type="entry name" value="FGGY_C"/>
    <property type="match status" value="1"/>
</dbReference>
<comment type="similarity">
    <text evidence="1 8 9">Belongs to the FGGY kinase family.</text>
</comment>
<dbReference type="NCBIfam" id="TIGR01312">
    <property type="entry name" value="XylB"/>
    <property type="match status" value="1"/>
</dbReference>
<evidence type="ECO:0000256" key="2">
    <source>
        <dbReference type="ARBA" id="ARBA00022629"/>
    </source>
</evidence>
<keyword evidence="7 8" id="KW-0119">Carbohydrate metabolism</keyword>
<evidence type="ECO:0000256" key="9">
    <source>
        <dbReference type="RuleBase" id="RU364073"/>
    </source>
</evidence>
<comment type="caution">
    <text evidence="12">The sequence shown here is derived from an EMBL/GenBank/DDBJ whole genome shotgun (WGS) entry which is preliminary data.</text>
</comment>
<evidence type="ECO:0000256" key="6">
    <source>
        <dbReference type="ARBA" id="ARBA00022840"/>
    </source>
</evidence>
<dbReference type="EMBL" id="ACIL03000014">
    <property type="protein sequence ID" value="ESL02622.1"/>
    <property type="molecule type" value="Genomic_DNA"/>
</dbReference>
<evidence type="ECO:0000256" key="4">
    <source>
        <dbReference type="ARBA" id="ARBA00022741"/>
    </source>
</evidence>
<keyword evidence="13" id="KW-1185">Reference proteome</keyword>
<reference evidence="12 13" key="1">
    <citation type="submission" date="2013-06" db="EMBL/GenBank/DDBJ databases">
        <authorList>
            <person name="Weinstock G."/>
            <person name="Sodergren E."/>
            <person name="Clifton S."/>
            <person name="Fulton L."/>
            <person name="Fulton B."/>
            <person name="Courtney L."/>
            <person name="Fronick C."/>
            <person name="Harrison M."/>
            <person name="Strong C."/>
            <person name="Farmer C."/>
            <person name="Delahaunty K."/>
            <person name="Markovic C."/>
            <person name="Hall O."/>
            <person name="Minx P."/>
            <person name="Tomlinson C."/>
            <person name="Mitreva M."/>
            <person name="Nelson J."/>
            <person name="Hou S."/>
            <person name="Wollam A."/>
            <person name="Pepin K.H."/>
            <person name="Johnson M."/>
            <person name="Bhonagiri V."/>
            <person name="Nash W.E."/>
            <person name="Warren W."/>
            <person name="Chinwalla A."/>
            <person name="Mardis E.R."/>
            <person name="Wilson R.K."/>
        </authorList>
    </citation>
    <scope>NUCLEOTIDE SEQUENCE [LARGE SCALE GENOMIC DNA]</scope>
    <source>
        <strain evidence="12 13">ATCC 51271</strain>
    </source>
</reference>
<dbReference type="PROSITE" id="PS00933">
    <property type="entry name" value="FGGY_KINASES_1"/>
    <property type="match status" value="1"/>
</dbReference>
<dbReference type="Pfam" id="PF00370">
    <property type="entry name" value="FGGY_N"/>
    <property type="match status" value="1"/>
</dbReference>
<dbReference type="PIRSF" id="PIRSF000538">
    <property type="entry name" value="GlpK"/>
    <property type="match status" value="1"/>
</dbReference>
<dbReference type="InterPro" id="IPR050406">
    <property type="entry name" value="FGGY_Carb_Kinase"/>
</dbReference>
<sequence length="490" mass="54314">MGYVLGIDLGTSSLKGLLMNKSGEVVAFAGYDYPLLHPKKGYSEQNPEEWVKACENVFKSLSEKVEDFKAELEGIAISGQMHGLVTLDAENKVVRPAILWNDTRTTKQCIEIMEDFGDRLISITKNKALEGFTLPKILWMQEEERELWSKTAHIMLPKDYLIFRLTREFATDYSDAAGTLLLDVAAKKWSDEILAKYNIDEKILPKLYNSIDCVGKIKAEYQKDFGFEKEVKVMGGGADNACAAVGSGIVSNGIGMVSIGTSGVFLSYEDEAHSNYSGRLHLFNHGIPDAYYSMGVTLAAGHSLNWFKETFAPKESFEELLSNIDKIPAGSDGLLFAPYIVGERTPYADSKVRGSFTRIDTTHTRAHFARAVLEGITFSLRDSMELMSEFTAKKFDKILSVGGGSKNKDWLQMQADIFDTEIITLTTEQGPGLGAAMMAAVGTGWFADLKECAKTFVHYKSGISPVKENVLKYNEAYESYKKVYGATKDL</sequence>
<keyword evidence="4 8" id="KW-0547">Nucleotide-binding</keyword>
<feature type="site" description="Important for activity" evidence="8">
    <location>
        <position position="8"/>
    </location>
</feature>
<evidence type="ECO:0000259" key="11">
    <source>
        <dbReference type="Pfam" id="PF02782"/>
    </source>
</evidence>
<dbReference type="HOGENOM" id="CLU_009281_3_0_9"/>
<evidence type="ECO:0000256" key="3">
    <source>
        <dbReference type="ARBA" id="ARBA00022679"/>
    </source>
</evidence>
<protein>
    <recommendedName>
        <fullName evidence="8 9">Xylulose kinase</fullName>
        <shortName evidence="8 9">Xylulokinase</shortName>
        <ecNumber evidence="8 9">2.7.1.17</ecNumber>
    </recommendedName>
</protein>
<dbReference type="GO" id="GO:0005524">
    <property type="term" value="F:ATP binding"/>
    <property type="evidence" value="ECO:0007669"/>
    <property type="project" value="UniProtKB-UniRule"/>
</dbReference>
<dbReference type="HAMAP" id="MF_02220">
    <property type="entry name" value="XylB"/>
    <property type="match status" value="1"/>
</dbReference>
<evidence type="ECO:0000313" key="12">
    <source>
        <dbReference type="EMBL" id="ESL02622.1"/>
    </source>
</evidence>
<dbReference type="InterPro" id="IPR018483">
    <property type="entry name" value="Carb_kinase_FGGY_CS"/>
</dbReference>
<comment type="function">
    <text evidence="8">Catalyzes the phosphorylation of D-xylulose to D-xylulose 5-phosphate.</text>
</comment>
<organism evidence="12 13">
    <name type="scientific">Catonella morbi ATCC 51271</name>
    <dbReference type="NCBI Taxonomy" id="592026"/>
    <lineage>
        <taxon>Bacteria</taxon>
        <taxon>Bacillati</taxon>
        <taxon>Bacillota</taxon>
        <taxon>Clostridia</taxon>
        <taxon>Lachnospirales</taxon>
        <taxon>Lachnospiraceae</taxon>
        <taxon>Catonella</taxon>
    </lineage>
</organism>
<dbReference type="CDD" id="cd07808">
    <property type="entry name" value="ASKHA_NBD_FGGY_EcXK-like"/>
    <property type="match status" value="1"/>
</dbReference>
<dbReference type="InterPro" id="IPR018485">
    <property type="entry name" value="FGGY_C"/>
</dbReference>
<name>V2Y3H9_9FIRM</name>
<evidence type="ECO:0000259" key="10">
    <source>
        <dbReference type="Pfam" id="PF00370"/>
    </source>
</evidence>
<dbReference type="InterPro" id="IPR018484">
    <property type="entry name" value="FGGY_N"/>
</dbReference>
<dbReference type="AlphaFoldDB" id="V2Y3H9"/>
<evidence type="ECO:0000313" key="13">
    <source>
        <dbReference type="Proteomes" id="UP000018227"/>
    </source>
</evidence>
<dbReference type="Gene3D" id="3.30.420.40">
    <property type="match status" value="2"/>
</dbReference>
<dbReference type="eggNOG" id="COG1070">
    <property type="taxonomic scope" value="Bacteria"/>
</dbReference>
<dbReference type="PANTHER" id="PTHR43095:SF5">
    <property type="entry name" value="XYLULOSE KINASE"/>
    <property type="match status" value="1"/>
</dbReference>
<dbReference type="Proteomes" id="UP000018227">
    <property type="component" value="Unassembled WGS sequence"/>
</dbReference>
<dbReference type="OrthoDB" id="9805576at2"/>
<proteinExistence type="inferred from homology"/>
<evidence type="ECO:0000256" key="8">
    <source>
        <dbReference type="HAMAP-Rule" id="MF_02220"/>
    </source>
</evidence>
<keyword evidence="2 8" id="KW-0859">Xylose metabolism</keyword>
<dbReference type="GO" id="GO:0042732">
    <property type="term" value="P:D-xylose metabolic process"/>
    <property type="evidence" value="ECO:0007669"/>
    <property type="project" value="UniProtKB-KW"/>
</dbReference>
<dbReference type="PANTHER" id="PTHR43095">
    <property type="entry name" value="SUGAR KINASE"/>
    <property type="match status" value="1"/>
</dbReference>
<dbReference type="InterPro" id="IPR006000">
    <property type="entry name" value="Xylulokinase"/>
</dbReference>
<gene>
    <name evidence="8 9" type="primary">xylB</name>
    <name evidence="12" type="ORF">GCWU0000282_002214</name>
</gene>
<dbReference type="InterPro" id="IPR043129">
    <property type="entry name" value="ATPase_NBD"/>
</dbReference>
<evidence type="ECO:0000256" key="5">
    <source>
        <dbReference type="ARBA" id="ARBA00022777"/>
    </source>
</evidence>
<feature type="binding site" evidence="8">
    <location>
        <begin position="81"/>
        <end position="82"/>
    </location>
    <ligand>
        <name>substrate</name>
    </ligand>
</feature>
<dbReference type="SUPFAM" id="SSF53067">
    <property type="entry name" value="Actin-like ATPase domain"/>
    <property type="match status" value="2"/>
</dbReference>
<keyword evidence="6 8" id="KW-0067">ATP-binding</keyword>
<feature type="domain" description="Carbohydrate kinase FGGY C-terminal" evidence="11">
    <location>
        <begin position="256"/>
        <end position="441"/>
    </location>
</feature>
<dbReference type="InterPro" id="IPR000577">
    <property type="entry name" value="Carb_kinase_FGGY"/>
</dbReference>
<evidence type="ECO:0000256" key="1">
    <source>
        <dbReference type="ARBA" id="ARBA00009156"/>
    </source>
</evidence>
<feature type="domain" description="Carbohydrate kinase FGGY N-terminal" evidence="10">
    <location>
        <begin position="3"/>
        <end position="246"/>
    </location>
</feature>
<evidence type="ECO:0000256" key="7">
    <source>
        <dbReference type="ARBA" id="ARBA00023277"/>
    </source>
</evidence>
<keyword evidence="5 8" id="KW-0418">Kinase</keyword>
<dbReference type="EC" id="2.7.1.17" evidence="8 9"/>
<dbReference type="STRING" id="592026.GCWU0000282_002214"/>
<dbReference type="RefSeq" id="WP_023355079.1">
    <property type="nucleotide sequence ID" value="NZ_KI535368.1"/>
</dbReference>
<feature type="active site" description="Proton acceptor" evidence="8">
    <location>
        <position position="239"/>
    </location>
</feature>
<accession>V2Y3H9</accession>
<keyword evidence="3 8" id="KW-0808">Transferase</keyword>
<comment type="catalytic activity">
    <reaction evidence="8 9">
        <text>D-xylulose + ATP = D-xylulose 5-phosphate + ADP + H(+)</text>
        <dbReference type="Rhea" id="RHEA:10964"/>
        <dbReference type="ChEBI" id="CHEBI:15378"/>
        <dbReference type="ChEBI" id="CHEBI:17140"/>
        <dbReference type="ChEBI" id="CHEBI:30616"/>
        <dbReference type="ChEBI" id="CHEBI:57737"/>
        <dbReference type="ChEBI" id="CHEBI:456216"/>
        <dbReference type="EC" id="2.7.1.17"/>
    </reaction>
</comment>
<dbReference type="GO" id="GO:0004856">
    <property type="term" value="F:D-xylulokinase activity"/>
    <property type="evidence" value="ECO:0007669"/>
    <property type="project" value="UniProtKB-UniRule"/>
</dbReference>